<dbReference type="Proteomes" id="UP000807504">
    <property type="component" value="Unassembled WGS sequence"/>
</dbReference>
<proteinExistence type="predicted"/>
<organism evidence="2 3">
    <name type="scientific">Argiope bruennichi</name>
    <name type="common">Wasp spider</name>
    <name type="synonym">Aranea bruennichi</name>
    <dbReference type="NCBI Taxonomy" id="94029"/>
    <lineage>
        <taxon>Eukaryota</taxon>
        <taxon>Metazoa</taxon>
        <taxon>Ecdysozoa</taxon>
        <taxon>Arthropoda</taxon>
        <taxon>Chelicerata</taxon>
        <taxon>Arachnida</taxon>
        <taxon>Araneae</taxon>
        <taxon>Araneomorphae</taxon>
        <taxon>Entelegynae</taxon>
        <taxon>Araneoidea</taxon>
        <taxon>Araneidae</taxon>
        <taxon>Argiope</taxon>
    </lineage>
</organism>
<sequence>MAICACASSNYVRTCAFYNGFSNGMQGRVVLVSFSSHSSPAMEGDGRSDDSSSCKSSWSSRSKYPGSFIPTDFILKINKHCSDLRNAHRDLNEAKTKAHKKKARLRDDISPSEKAAHLKYLDDYNRRIQTNEEKLRNEKPCIRRDCRPHDGNKNLCVHIKNHQTRIQQLNSIALTFIDTLEQMRENHLEHTTQYSDDNSKLQEIQADIKNLEEDLDELGPCPIPECNKRTPDSEELNALIPSPVKNCNFHAITAESTHMEIEQPLQVVEKRQAAKRKNSTDSQE</sequence>
<keyword evidence="3" id="KW-1185">Reference proteome</keyword>
<gene>
    <name evidence="2" type="ORF">HNY73_012825</name>
</gene>
<reference evidence="2" key="2">
    <citation type="submission" date="2020-06" db="EMBL/GenBank/DDBJ databases">
        <authorList>
            <person name="Sheffer M."/>
        </authorList>
    </citation>
    <scope>NUCLEOTIDE SEQUENCE</scope>
</reference>
<name>A0A8T0F0X7_ARGBR</name>
<evidence type="ECO:0000256" key="1">
    <source>
        <dbReference type="SAM" id="MobiDB-lite"/>
    </source>
</evidence>
<evidence type="ECO:0000313" key="2">
    <source>
        <dbReference type="EMBL" id="KAF8782558.1"/>
    </source>
</evidence>
<accession>A0A8T0F0X7</accession>
<protein>
    <submittedName>
        <fullName evidence="2">Uncharacterized protein</fullName>
    </submittedName>
</protein>
<feature type="compositionally biased region" description="Low complexity" evidence="1">
    <location>
        <begin position="53"/>
        <end position="62"/>
    </location>
</feature>
<evidence type="ECO:0000313" key="3">
    <source>
        <dbReference type="Proteomes" id="UP000807504"/>
    </source>
</evidence>
<feature type="region of interest" description="Disordered" evidence="1">
    <location>
        <begin position="40"/>
        <end position="62"/>
    </location>
</feature>
<dbReference type="AlphaFoldDB" id="A0A8T0F0X7"/>
<comment type="caution">
    <text evidence="2">The sequence shown here is derived from an EMBL/GenBank/DDBJ whole genome shotgun (WGS) entry which is preliminary data.</text>
</comment>
<dbReference type="EMBL" id="JABXBU010001863">
    <property type="protein sequence ID" value="KAF8782558.1"/>
    <property type="molecule type" value="Genomic_DNA"/>
</dbReference>
<reference evidence="2" key="1">
    <citation type="journal article" date="2020" name="bioRxiv">
        <title>Chromosome-level reference genome of the European wasp spider Argiope bruennichi: a resource for studies on range expansion and evolutionary adaptation.</title>
        <authorList>
            <person name="Sheffer M.M."/>
            <person name="Hoppe A."/>
            <person name="Krehenwinkel H."/>
            <person name="Uhl G."/>
            <person name="Kuss A.W."/>
            <person name="Jensen L."/>
            <person name="Jensen C."/>
            <person name="Gillespie R.G."/>
            <person name="Hoff K.J."/>
            <person name="Prost S."/>
        </authorList>
    </citation>
    <scope>NUCLEOTIDE SEQUENCE</scope>
</reference>